<feature type="domain" description="PucR C-terminal helix-turn-helix" evidence="1">
    <location>
        <begin position="332"/>
        <end position="389"/>
    </location>
</feature>
<dbReference type="EMBL" id="CP021354">
    <property type="protein sequence ID" value="AWK73670.1"/>
    <property type="molecule type" value="Genomic_DNA"/>
</dbReference>
<name>A0A2S2BYF5_9NOCA</name>
<dbReference type="InterPro" id="IPR025736">
    <property type="entry name" value="PucR_C-HTH_dom"/>
</dbReference>
<dbReference type="PANTHER" id="PTHR33744">
    <property type="entry name" value="CARBOHYDRATE DIACID REGULATOR"/>
    <property type="match status" value="1"/>
</dbReference>
<dbReference type="KEGG" id="roz:CBI38_20945"/>
<dbReference type="Pfam" id="PF13556">
    <property type="entry name" value="HTH_30"/>
    <property type="match status" value="1"/>
</dbReference>
<feature type="domain" description="RsbT co-antagonist protein RsbRD N-terminal" evidence="2">
    <location>
        <begin position="17"/>
        <end position="152"/>
    </location>
</feature>
<dbReference type="AlphaFoldDB" id="A0A2S2BYF5"/>
<dbReference type="Gene3D" id="1.10.10.2840">
    <property type="entry name" value="PucR C-terminal helix-turn-helix domain"/>
    <property type="match status" value="1"/>
</dbReference>
<sequence>MMDGKPASEPLRNFQSLARHLVSRFATESTSPGTVPGKQSESDVTEVTVHCLQLGISMFDTRSEPAEEDLDPLRTIASQWAREGVPLKSVLHVYHEGIRRGWDVIVSRARAEDLADVVAGSRLLLALVESVTIAATSSYMAEVEALTSERNSAAQAMVTALLSGRNPVPLARQSGIGLVENYVVIGLSVPPYSADANPQLPEAVGIRRRTRRIQAAVSDACGGAPLALLSEEGGTILLPGTPTPAELENLVRRLGQASEMDVTAAVAAARIDRIPSAADEVHELLDLVRQLSRPPGMYRMDDLALEFQLTRHGPGRTHLASLLEPLDDSPELVETLEVHISYDLNRQRTAKKMHVHANTVDYRLKRVAQLTGFDPTRPSGLRHIQAALIARRLEQAHPRQ</sequence>
<accession>A0A2S2BYF5</accession>
<organism evidence="3 4">
    <name type="scientific">Rhodococcus oxybenzonivorans</name>
    <dbReference type="NCBI Taxonomy" id="1990687"/>
    <lineage>
        <taxon>Bacteria</taxon>
        <taxon>Bacillati</taxon>
        <taxon>Actinomycetota</taxon>
        <taxon>Actinomycetes</taxon>
        <taxon>Mycobacteriales</taxon>
        <taxon>Nocardiaceae</taxon>
        <taxon>Rhodococcus</taxon>
    </lineage>
</organism>
<evidence type="ECO:0000259" key="2">
    <source>
        <dbReference type="Pfam" id="PF14361"/>
    </source>
</evidence>
<dbReference type="PANTHER" id="PTHR33744:SF7">
    <property type="entry name" value="PUCR FAMILY TRANSCRIPTIONAL REGULATOR"/>
    <property type="match status" value="1"/>
</dbReference>
<dbReference type="InterPro" id="IPR025751">
    <property type="entry name" value="RsbRD_N_dom"/>
</dbReference>
<dbReference type="InterPro" id="IPR042070">
    <property type="entry name" value="PucR_C-HTH_sf"/>
</dbReference>
<gene>
    <name evidence="3" type="ORF">CBI38_20945</name>
</gene>
<dbReference type="Pfam" id="PF14361">
    <property type="entry name" value="RsbRD_N"/>
    <property type="match status" value="1"/>
</dbReference>
<evidence type="ECO:0000313" key="3">
    <source>
        <dbReference type="EMBL" id="AWK73670.1"/>
    </source>
</evidence>
<keyword evidence="4" id="KW-1185">Reference proteome</keyword>
<proteinExistence type="predicted"/>
<evidence type="ECO:0000259" key="1">
    <source>
        <dbReference type="Pfam" id="PF13556"/>
    </source>
</evidence>
<dbReference type="OrthoDB" id="4535840at2"/>
<dbReference type="InterPro" id="IPR051448">
    <property type="entry name" value="CdaR-like_regulators"/>
</dbReference>
<protein>
    <submittedName>
        <fullName evidence="3">Transcriptional regulator</fullName>
    </submittedName>
</protein>
<reference evidence="3 4" key="1">
    <citation type="submission" date="2017-05" db="EMBL/GenBank/DDBJ databases">
        <title>Isolation of Rhodococcus sp. S2-17 biodegrading of BP-3.</title>
        <authorList>
            <person name="Lee Y."/>
            <person name="Kim K.H."/>
            <person name="Chun B.H."/>
            <person name="Jung H.S."/>
            <person name="Jeon C.O."/>
        </authorList>
    </citation>
    <scope>NUCLEOTIDE SEQUENCE [LARGE SCALE GENOMIC DNA]</scope>
    <source>
        <strain evidence="3 4">S2-17</strain>
    </source>
</reference>
<dbReference type="Proteomes" id="UP000245711">
    <property type="component" value="Chromosome"/>
</dbReference>
<evidence type="ECO:0000313" key="4">
    <source>
        <dbReference type="Proteomes" id="UP000245711"/>
    </source>
</evidence>